<evidence type="ECO:0000313" key="2">
    <source>
        <dbReference type="Proteomes" id="UP000234323"/>
    </source>
</evidence>
<sequence>MNPLHNNHNNNVHGFNITGGSNFPQTTATNATQAGRFSNNNRYVPSCNCNNDISVLNNDTSPTRTNIFTDHNDYQQSMSYSTSNNTDIISTGHNHYQQQISCDASNDKVGHNYHQTTPNNVSSPHFYPQYNDQNSSNALNSLGITINSPHTTIIITNDQNSSNAFPLLKSLGITINSPHTTIIITNDQNSSNAFPLLKSLGITINSPHTTIIITNDQNSSNAFPLLKSLGITINSPHATIIITSSDIRNLIQQDHAYSNKSP</sequence>
<dbReference type="Proteomes" id="UP000234323">
    <property type="component" value="Unassembled WGS sequence"/>
</dbReference>
<name>A0A2I1H1Y3_9GLOM</name>
<dbReference type="VEuPathDB" id="FungiDB:FUN_011433"/>
<reference evidence="1 2" key="1">
    <citation type="submission" date="2015-10" db="EMBL/GenBank/DDBJ databases">
        <title>Genome analyses suggest a sexual origin of heterokaryosis in a supposedly ancient asexual fungus.</title>
        <authorList>
            <person name="Ropars J."/>
            <person name="Sedzielewska K."/>
            <person name="Noel J."/>
            <person name="Charron P."/>
            <person name="Farinelli L."/>
            <person name="Marton T."/>
            <person name="Kruger M."/>
            <person name="Pelin A."/>
            <person name="Brachmann A."/>
            <person name="Corradi N."/>
        </authorList>
    </citation>
    <scope>NUCLEOTIDE SEQUENCE [LARGE SCALE GENOMIC DNA]</scope>
    <source>
        <strain evidence="1 2">A4</strain>
    </source>
</reference>
<organism evidence="1 2">
    <name type="scientific">Rhizophagus irregularis</name>
    <dbReference type="NCBI Taxonomy" id="588596"/>
    <lineage>
        <taxon>Eukaryota</taxon>
        <taxon>Fungi</taxon>
        <taxon>Fungi incertae sedis</taxon>
        <taxon>Mucoromycota</taxon>
        <taxon>Glomeromycotina</taxon>
        <taxon>Glomeromycetes</taxon>
        <taxon>Glomerales</taxon>
        <taxon>Glomeraceae</taxon>
        <taxon>Rhizophagus</taxon>
    </lineage>
</organism>
<dbReference type="VEuPathDB" id="FungiDB:RhiirA1_397685"/>
<evidence type="ECO:0000313" key="1">
    <source>
        <dbReference type="EMBL" id="PKY52892.1"/>
    </source>
</evidence>
<keyword evidence="2" id="KW-1185">Reference proteome</keyword>
<proteinExistence type="predicted"/>
<accession>A0A2I1H1Y3</accession>
<protein>
    <submittedName>
        <fullName evidence="1">Uncharacterized protein</fullName>
    </submittedName>
</protein>
<comment type="caution">
    <text evidence="1">The sequence shown here is derived from an EMBL/GenBank/DDBJ whole genome shotgun (WGS) entry which is preliminary data.</text>
</comment>
<dbReference type="VEuPathDB" id="FungiDB:RhiirFUN_012714"/>
<dbReference type="SUPFAM" id="SSF82171">
    <property type="entry name" value="DPP6 N-terminal domain-like"/>
    <property type="match status" value="1"/>
</dbReference>
<dbReference type="EMBL" id="LLXI01001287">
    <property type="protein sequence ID" value="PKY52892.1"/>
    <property type="molecule type" value="Genomic_DNA"/>
</dbReference>
<gene>
    <name evidence="1" type="ORF">RhiirA4_470797</name>
</gene>
<dbReference type="AlphaFoldDB" id="A0A2I1H1Y3"/>